<proteinExistence type="predicted"/>
<dbReference type="AlphaFoldDB" id="A0A1G2KLY7"/>
<keyword evidence="1" id="KW-1133">Transmembrane helix</keyword>
<organism evidence="2 3">
    <name type="scientific">Candidatus Sungbacteria bacterium RIFCSPHIGHO2_02_FULL_47_11</name>
    <dbReference type="NCBI Taxonomy" id="1802270"/>
    <lineage>
        <taxon>Bacteria</taxon>
        <taxon>Candidatus Sungiibacteriota</taxon>
    </lineage>
</organism>
<dbReference type="InterPro" id="IPR043993">
    <property type="entry name" value="T4SS_pilin"/>
</dbReference>
<evidence type="ECO:0000256" key="1">
    <source>
        <dbReference type="SAM" id="Phobius"/>
    </source>
</evidence>
<name>A0A1G2KLY7_9BACT</name>
<keyword evidence="1" id="KW-0472">Membrane</keyword>
<comment type="caution">
    <text evidence="2">The sequence shown here is derived from an EMBL/GenBank/DDBJ whole genome shotgun (WGS) entry which is preliminary data.</text>
</comment>
<dbReference type="EMBL" id="MHQI01000014">
    <property type="protein sequence ID" value="OHA00463.1"/>
    <property type="molecule type" value="Genomic_DNA"/>
</dbReference>
<reference evidence="2 3" key="1">
    <citation type="journal article" date="2016" name="Nat. Commun.">
        <title>Thousands of microbial genomes shed light on interconnected biogeochemical processes in an aquifer system.</title>
        <authorList>
            <person name="Anantharaman K."/>
            <person name="Brown C.T."/>
            <person name="Hug L.A."/>
            <person name="Sharon I."/>
            <person name="Castelle C.J."/>
            <person name="Probst A.J."/>
            <person name="Thomas B.C."/>
            <person name="Singh A."/>
            <person name="Wilkins M.J."/>
            <person name="Karaoz U."/>
            <person name="Brodie E.L."/>
            <person name="Williams K.H."/>
            <person name="Hubbard S.S."/>
            <person name="Banfield J.F."/>
        </authorList>
    </citation>
    <scope>NUCLEOTIDE SEQUENCE [LARGE SCALE GENOMIC DNA]</scope>
</reference>
<feature type="transmembrane region" description="Helical" evidence="1">
    <location>
        <begin position="25"/>
        <end position="45"/>
    </location>
</feature>
<feature type="transmembrane region" description="Helical" evidence="1">
    <location>
        <begin position="60"/>
        <end position="85"/>
    </location>
</feature>
<dbReference type="Pfam" id="PF18895">
    <property type="entry name" value="T4SS_pilin"/>
    <property type="match status" value="1"/>
</dbReference>
<protein>
    <submittedName>
        <fullName evidence="2">Uncharacterized protein</fullName>
    </submittedName>
</protein>
<sequence length="104" mass="11146">MIWFILAIVVVTMIARVTNTLNLVIGVLVTFAVLVFSWGIVNLILRSDNETEQKKAKNTILWGVVGLAAMILAWGVVTVIVDYFLGPGGGPFRGIIPAQPGGIP</sequence>
<dbReference type="STRING" id="1802270.A3C07_01240"/>
<evidence type="ECO:0000313" key="3">
    <source>
        <dbReference type="Proteomes" id="UP000179023"/>
    </source>
</evidence>
<keyword evidence="1" id="KW-0812">Transmembrane</keyword>
<accession>A0A1G2KLY7</accession>
<gene>
    <name evidence="2" type="ORF">A3C07_01240</name>
</gene>
<evidence type="ECO:0000313" key="2">
    <source>
        <dbReference type="EMBL" id="OHA00463.1"/>
    </source>
</evidence>
<dbReference type="Proteomes" id="UP000179023">
    <property type="component" value="Unassembled WGS sequence"/>
</dbReference>